<dbReference type="PANTHER" id="PTHR33154:SF35">
    <property type="entry name" value="TRANSCRIPTIONAL REGULATOR, ARSR FAMILY"/>
    <property type="match status" value="1"/>
</dbReference>
<dbReference type="SUPFAM" id="SSF46785">
    <property type="entry name" value="Winged helix' DNA-binding domain"/>
    <property type="match status" value="1"/>
</dbReference>
<dbReference type="InterPro" id="IPR036390">
    <property type="entry name" value="WH_DNA-bd_sf"/>
</dbReference>
<dbReference type="CDD" id="cd00090">
    <property type="entry name" value="HTH_ARSR"/>
    <property type="match status" value="1"/>
</dbReference>
<dbReference type="Pfam" id="PF01022">
    <property type="entry name" value="HTH_5"/>
    <property type="match status" value="1"/>
</dbReference>
<keyword evidence="5" id="KW-1133">Transmembrane helix</keyword>
<evidence type="ECO:0000256" key="3">
    <source>
        <dbReference type="ARBA" id="ARBA00023163"/>
    </source>
</evidence>
<dbReference type="SMART" id="SM00418">
    <property type="entry name" value="HTH_ARSR"/>
    <property type="match status" value="1"/>
</dbReference>
<dbReference type="HOGENOM" id="CLU_1159089_0_0_2"/>
<feature type="transmembrane region" description="Helical" evidence="5">
    <location>
        <begin position="198"/>
        <end position="219"/>
    </location>
</feature>
<dbReference type="KEGG" id="nmr:Nmar_1359"/>
<keyword evidence="1" id="KW-0805">Transcription regulation</keyword>
<evidence type="ECO:0000313" key="8">
    <source>
        <dbReference type="Proteomes" id="UP000000792"/>
    </source>
</evidence>
<dbReference type="GO" id="GO:0003700">
    <property type="term" value="F:DNA-binding transcription factor activity"/>
    <property type="evidence" value="ECO:0007669"/>
    <property type="project" value="InterPro"/>
</dbReference>
<evidence type="ECO:0000259" key="6">
    <source>
        <dbReference type="SMART" id="SM00418"/>
    </source>
</evidence>
<dbReference type="eggNOG" id="arCOG01686">
    <property type="taxonomic scope" value="Archaea"/>
</dbReference>
<protein>
    <submittedName>
        <fullName evidence="7">Transcriptional regulator, ArsR family</fullName>
    </submittedName>
</protein>
<dbReference type="InterPro" id="IPR011991">
    <property type="entry name" value="ArsR-like_HTH"/>
</dbReference>
<dbReference type="GeneID" id="5773123"/>
<evidence type="ECO:0000256" key="5">
    <source>
        <dbReference type="SAM" id="Phobius"/>
    </source>
</evidence>
<feature type="region of interest" description="Disordered" evidence="4">
    <location>
        <begin position="147"/>
        <end position="167"/>
    </location>
</feature>
<dbReference type="STRING" id="436308.Nmar_1359"/>
<keyword evidence="3" id="KW-0804">Transcription</keyword>
<proteinExistence type="predicted"/>
<dbReference type="Gene3D" id="1.10.10.10">
    <property type="entry name" value="Winged helix-like DNA-binding domain superfamily/Winged helix DNA-binding domain"/>
    <property type="match status" value="1"/>
</dbReference>
<feature type="compositionally biased region" description="Low complexity" evidence="4">
    <location>
        <begin position="150"/>
        <end position="161"/>
    </location>
</feature>
<evidence type="ECO:0000256" key="2">
    <source>
        <dbReference type="ARBA" id="ARBA00023125"/>
    </source>
</evidence>
<evidence type="ECO:0000256" key="4">
    <source>
        <dbReference type="SAM" id="MobiDB-lite"/>
    </source>
</evidence>
<dbReference type="PhylomeDB" id="A9A2L6"/>
<dbReference type="InterPro" id="IPR051081">
    <property type="entry name" value="HTH_MetalResp_TranReg"/>
</dbReference>
<dbReference type="Proteomes" id="UP000000792">
    <property type="component" value="Chromosome"/>
</dbReference>
<dbReference type="InterPro" id="IPR036388">
    <property type="entry name" value="WH-like_DNA-bd_sf"/>
</dbReference>
<organism evidence="7 8">
    <name type="scientific">Nitrosopumilus maritimus (strain SCM1)</name>
    <dbReference type="NCBI Taxonomy" id="436308"/>
    <lineage>
        <taxon>Archaea</taxon>
        <taxon>Nitrososphaerota</taxon>
        <taxon>Nitrososphaeria</taxon>
        <taxon>Nitrosopumilales</taxon>
        <taxon>Nitrosopumilaceae</taxon>
        <taxon>Nitrosopumilus</taxon>
    </lineage>
</organism>
<evidence type="ECO:0000313" key="7">
    <source>
        <dbReference type="EMBL" id="ABX13255.1"/>
    </source>
</evidence>
<gene>
    <name evidence="7" type="ordered locus">Nmar_1359</name>
</gene>
<dbReference type="RefSeq" id="WP_012215742.1">
    <property type="nucleotide sequence ID" value="NC_010085.1"/>
</dbReference>
<dbReference type="AlphaFoldDB" id="A9A2L6"/>
<dbReference type="OrthoDB" id="11368at2157"/>
<evidence type="ECO:0000256" key="1">
    <source>
        <dbReference type="ARBA" id="ARBA00023015"/>
    </source>
</evidence>
<dbReference type="EnsemblBacteria" id="ABX13255">
    <property type="protein sequence ID" value="ABX13255"/>
    <property type="gene ID" value="Nmar_1359"/>
</dbReference>
<dbReference type="InterPro" id="IPR001845">
    <property type="entry name" value="HTH_ArsR_DNA-bd_dom"/>
</dbReference>
<keyword evidence="5" id="KW-0812">Transmembrane</keyword>
<dbReference type="GO" id="GO:0003677">
    <property type="term" value="F:DNA binding"/>
    <property type="evidence" value="ECO:0007669"/>
    <property type="project" value="UniProtKB-KW"/>
</dbReference>
<name>A9A2L6_NITMS</name>
<sequence length="225" mass="24292">MDSDEPNISDKVDIISTEDDRLKVIGEILSSDSSRKILQLLFNQSFTANQLAQKTELSLPLVIHHLKKMQSVGVVKITNVGKNSKSHDMKFYIVDKVALVILPNAMSQPAKKSKSLFNSFNRIHRLATLGGVSVAAWFTSQFMQKTSTVSSPSQPAPSSAPFMSRSADSEMTARVPAGNMESSGADSAVMTGDVAVDVFLSVIVVLAIVVIGLGIEVALKSRKNR</sequence>
<keyword evidence="8" id="KW-1185">Reference proteome</keyword>
<feature type="domain" description="HTH arsR-type" evidence="6">
    <location>
        <begin position="24"/>
        <end position="106"/>
    </location>
</feature>
<dbReference type="GO" id="GO:0006355">
    <property type="term" value="P:regulation of DNA-templated transcription"/>
    <property type="evidence" value="ECO:0000318"/>
    <property type="project" value="GO_Central"/>
</dbReference>
<dbReference type="InParanoid" id="A9A2L6"/>
<keyword evidence="5" id="KW-0472">Membrane</keyword>
<reference evidence="7 8" key="1">
    <citation type="journal article" date="2010" name="Proc. Natl. Acad. Sci. U.S.A.">
        <title>Nitrosopumilus maritimus genome reveals unique mechanisms for nitrification and autotrophy in globally distributed marine crenarchaea.</title>
        <authorList>
            <person name="Walker C.B."/>
            <person name="de la Torre J.R."/>
            <person name="Klotz M.G."/>
            <person name="Urakawa H."/>
            <person name="Pinel N."/>
            <person name="Arp D.J."/>
            <person name="Brochier-Armanet C."/>
            <person name="Chain P.S."/>
            <person name="Chan P.P."/>
            <person name="Gollabgir A."/>
            <person name="Hemp J."/>
            <person name="Hugler M."/>
            <person name="Karr E.A."/>
            <person name="Konneke M."/>
            <person name="Shin M."/>
            <person name="Lawton T.J."/>
            <person name="Lowe T."/>
            <person name="Martens-Habbena W."/>
            <person name="Sayavedra-Soto L.A."/>
            <person name="Lang D."/>
            <person name="Sievert S.M."/>
            <person name="Rosenzweig A.C."/>
            <person name="Manning G."/>
            <person name="Stahl D.A."/>
        </authorList>
    </citation>
    <scope>NUCLEOTIDE SEQUENCE [LARGE SCALE GENOMIC DNA]</scope>
    <source>
        <strain evidence="7 8">SCM1</strain>
    </source>
</reference>
<accession>A9A2L6</accession>
<keyword evidence="2" id="KW-0238">DNA-binding</keyword>
<dbReference type="PANTHER" id="PTHR33154">
    <property type="entry name" value="TRANSCRIPTIONAL REGULATOR, ARSR FAMILY"/>
    <property type="match status" value="1"/>
</dbReference>
<dbReference type="EMBL" id="CP000866">
    <property type="protein sequence ID" value="ABX13255.1"/>
    <property type="molecule type" value="Genomic_DNA"/>
</dbReference>